<organism evidence="1 2">
    <name type="scientific">Ensete ventricosum</name>
    <name type="common">Abyssinian banana</name>
    <name type="synonym">Musa ensete</name>
    <dbReference type="NCBI Taxonomy" id="4639"/>
    <lineage>
        <taxon>Eukaryota</taxon>
        <taxon>Viridiplantae</taxon>
        <taxon>Streptophyta</taxon>
        <taxon>Embryophyta</taxon>
        <taxon>Tracheophyta</taxon>
        <taxon>Spermatophyta</taxon>
        <taxon>Magnoliopsida</taxon>
        <taxon>Liliopsida</taxon>
        <taxon>Zingiberales</taxon>
        <taxon>Musaceae</taxon>
        <taxon>Ensete</taxon>
    </lineage>
</organism>
<comment type="caution">
    <text evidence="1">The sequence shown here is derived from an EMBL/GenBank/DDBJ whole genome shotgun (WGS) entry which is preliminary data.</text>
</comment>
<protein>
    <submittedName>
        <fullName evidence="1">Uncharacterized protein</fullName>
    </submittedName>
</protein>
<dbReference type="AlphaFoldDB" id="A0A427AH41"/>
<sequence length="96" mass="10334">MTQEHIHLNGFRGAILESSSQGAQLGSGSTLAMAPLSRGVGVRSSGRGARLGSRFAKLRCMAQEQVFGQGLSLRSSGRGAWLRSRSARSRCRPWVF</sequence>
<proteinExistence type="predicted"/>
<accession>A0A427AH41</accession>
<evidence type="ECO:0000313" key="2">
    <source>
        <dbReference type="Proteomes" id="UP000287651"/>
    </source>
</evidence>
<gene>
    <name evidence="1" type="ORF">B296_00008951</name>
</gene>
<dbReference type="EMBL" id="AMZH03002441">
    <property type="protein sequence ID" value="RRT75568.1"/>
    <property type="molecule type" value="Genomic_DNA"/>
</dbReference>
<evidence type="ECO:0000313" key="1">
    <source>
        <dbReference type="EMBL" id="RRT75568.1"/>
    </source>
</evidence>
<name>A0A427AH41_ENSVE</name>
<dbReference type="Proteomes" id="UP000287651">
    <property type="component" value="Unassembled WGS sequence"/>
</dbReference>
<reference evidence="1 2" key="1">
    <citation type="journal article" date="2014" name="Agronomy (Basel)">
        <title>A Draft Genome Sequence for Ensete ventricosum, the Drought-Tolerant Tree Against Hunger.</title>
        <authorList>
            <person name="Harrison J."/>
            <person name="Moore K.A."/>
            <person name="Paszkiewicz K."/>
            <person name="Jones T."/>
            <person name="Grant M."/>
            <person name="Ambacheew D."/>
            <person name="Muzemil S."/>
            <person name="Studholme D.J."/>
        </authorList>
    </citation>
    <scope>NUCLEOTIDE SEQUENCE [LARGE SCALE GENOMIC DNA]</scope>
</reference>